<dbReference type="PANTHER" id="PTHR12827">
    <property type="entry name" value="MEIOTIC CHECKPOINT REGULATOR TSG24 FAMILY MEMBER"/>
    <property type="match status" value="1"/>
</dbReference>
<dbReference type="InterPro" id="IPR000626">
    <property type="entry name" value="Ubiquitin-like_dom"/>
</dbReference>
<dbReference type="PROSITE" id="PS50088">
    <property type="entry name" value="ANK_REPEAT"/>
    <property type="match status" value="2"/>
</dbReference>
<organism evidence="8 9">
    <name type="scientific">Symbiodinium microadriaticum</name>
    <name type="common">Dinoflagellate</name>
    <name type="synonym">Zooxanthella microadriatica</name>
    <dbReference type="NCBI Taxonomy" id="2951"/>
    <lineage>
        <taxon>Eukaryota</taxon>
        <taxon>Sar</taxon>
        <taxon>Alveolata</taxon>
        <taxon>Dinophyceae</taxon>
        <taxon>Suessiales</taxon>
        <taxon>Symbiodiniaceae</taxon>
        <taxon>Symbiodinium</taxon>
    </lineage>
</organism>
<evidence type="ECO:0000259" key="7">
    <source>
        <dbReference type="PROSITE" id="PS50053"/>
    </source>
</evidence>
<dbReference type="SUPFAM" id="SSF54236">
    <property type="entry name" value="Ubiquitin-like"/>
    <property type="match status" value="1"/>
</dbReference>
<dbReference type="PROSITE" id="PS50053">
    <property type="entry name" value="UBIQUITIN_2"/>
    <property type="match status" value="1"/>
</dbReference>
<dbReference type="InterPro" id="IPR029071">
    <property type="entry name" value="Ubiquitin-like_domsf"/>
</dbReference>
<dbReference type="GO" id="GO:0005680">
    <property type="term" value="C:anaphase-promoting complex"/>
    <property type="evidence" value="ECO:0007669"/>
    <property type="project" value="InterPro"/>
</dbReference>
<dbReference type="GO" id="GO:0031145">
    <property type="term" value="P:anaphase-promoting complex-dependent catabolic process"/>
    <property type="evidence" value="ECO:0007669"/>
    <property type="project" value="TreeGrafter"/>
</dbReference>
<dbReference type="PROSITE" id="PS50297">
    <property type="entry name" value="ANK_REP_REGION"/>
    <property type="match status" value="2"/>
</dbReference>
<keyword evidence="9" id="KW-1185">Reference proteome</keyword>
<dbReference type="EMBL" id="LSRX01000003">
    <property type="protein sequence ID" value="OLQ15437.1"/>
    <property type="molecule type" value="Genomic_DNA"/>
</dbReference>
<dbReference type="SMART" id="SM00248">
    <property type="entry name" value="ANK"/>
    <property type="match status" value="6"/>
</dbReference>
<sequence length="1271" mass="137331">MMYSPDFALLRILARNLIMWDSIEPTGDWLERQVPAFLRSNQAGGQDVDWLLVKQTEANLTTGACLALGLRYAGTASLAAKELLLKKLLEFRDARRSESATALMASQPTPDMDLDASTLQSCLSTVALALAMVMAGTGDLESLRMLRSLRKKSALETGYGVHMATHMAIGWLCLGGGRYTFDQEPLCIAALLMAAYPRMPTSVTDNRCHLQAFRHLYALAARHRCVEAVEVETKLPVNVRVALETNEGTESTVFPRLLLPSNEVLLLQHPWPKPGGSVHLAFHAMASVAVAVVLMSGRKVNIEVPSTASLDELKQRAGNALGIRGSLLHSSGRLLEGPQTVCEAGLQMGDVLTLHMRPISVAATHGAFAAILSDGSVVSWGHGELGGDCQSKQSREHPRNVKSLKTTDVAVAAVLGTGNVLTWGYAFHGGDSSSVQDQLQNVTHLQATSSAFAAVRRDGSVVTWGLPERGGDSSSVQKSLRNVLHIQSTQCAFAAILDDGSVVTWGSSNGGGDSSAVDAQLRDVHSIQSTQSAFAAILRNGSVVTWGRQEALGDSTAVQHRLKKVKDVQSTLHAFAAISEVTWGDPRAGGDSSSVQSKLRFVLRVQATQTAFAALLYDGSVVTWGQQRHGGDSSTVQDELRNVQQIQATTAAFAALLDDGSVVTWGSPGAGGDSSSMRPLLQGVTEIQASSTAFAALCGDGRVVTWGGLGYFSQDPQSGTPAQLRHGYYVSPAQVHAIRVQSEHFWPVTIERSSKGADAAENRWMKVASIPQQELQDARMLKQILSKICGVPRFRQRLLHDGDCLEDTARLDLLEDVQLVLLDYCPTSKRDIAELYDAAECGNVPKVEIALQRPQDPSLTTSPTAPSPLQRASRNGHVDVVRLLLEARADMERFHCYGSTALGNAAAFGKMGAVCMLLQAGANKDNGTVTPLYAAAAEGQIEIVRLLLEVRADVNKNSSPRIATTALGAASLNGHAETVSVLLKEGADKDQRCGRENETALTLAAINGHQEVACLLRNEVICWKKLFKFVVLRWLDTRALQTTRRFYVKRRDGQENRSDSMGLDAAKAWFPNFTAPQMHHLERLLQAKGKSSPPPLGGMMLSWLQGRSSDGGALGAERTVNATEWAAVLCFEPAPALPPDTCLADFDDEDGTLVERFARLLVEPGGGNPAKPLRDLPLHALLAQELHQCVVESKVANFSWFVLLHLQGRAASEGRHAGLIHTPATPLGSKLAADHLLATLGFYQDIRERLGSRHEPLLPEDFMIERRREMR</sequence>
<evidence type="ECO:0000256" key="1">
    <source>
        <dbReference type="ARBA" id="ARBA00010547"/>
    </source>
</evidence>
<accession>A0A1Q9F701</accession>
<dbReference type="InterPro" id="IPR024990">
    <property type="entry name" value="Apc1"/>
</dbReference>
<evidence type="ECO:0000256" key="3">
    <source>
        <dbReference type="ARBA" id="ARBA00022776"/>
    </source>
</evidence>
<dbReference type="InterPro" id="IPR011989">
    <property type="entry name" value="ARM-like"/>
</dbReference>
<dbReference type="GO" id="GO:0060090">
    <property type="term" value="F:molecular adaptor activity"/>
    <property type="evidence" value="ECO:0007669"/>
    <property type="project" value="TreeGrafter"/>
</dbReference>
<dbReference type="Proteomes" id="UP000186817">
    <property type="component" value="Unassembled WGS sequence"/>
</dbReference>
<dbReference type="GO" id="GO:0051301">
    <property type="term" value="P:cell division"/>
    <property type="evidence" value="ECO:0007669"/>
    <property type="project" value="UniProtKB-KW"/>
</dbReference>
<feature type="repeat" description="ANK" evidence="5">
    <location>
        <begin position="864"/>
        <end position="892"/>
    </location>
</feature>
<evidence type="ECO:0000256" key="5">
    <source>
        <dbReference type="PROSITE-ProRule" id="PRU00023"/>
    </source>
</evidence>
<dbReference type="CDD" id="cd17039">
    <property type="entry name" value="Ubl_ubiquitin_like"/>
    <property type="match status" value="1"/>
</dbReference>
<dbReference type="GO" id="GO:0007091">
    <property type="term" value="P:metaphase/anaphase transition of mitotic cell cycle"/>
    <property type="evidence" value="ECO:0007669"/>
    <property type="project" value="TreeGrafter"/>
</dbReference>
<name>A0A1Q9F701_SYMMI</name>
<dbReference type="Pfam" id="PF12796">
    <property type="entry name" value="Ank_2"/>
    <property type="match status" value="2"/>
</dbReference>
<comment type="similarity">
    <text evidence="1">Belongs to the APC1 family.</text>
</comment>
<protein>
    <submittedName>
        <fullName evidence="8">Anaphase-promoting complex subunit 1</fullName>
    </submittedName>
</protein>
<keyword evidence="2" id="KW-0132">Cell division</keyword>
<gene>
    <name evidence="8" type="primary">APC1</name>
    <name evidence="8" type="ORF">AK812_SmicGene334</name>
</gene>
<dbReference type="AlphaFoldDB" id="A0A1Q9F701"/>
<dbReference type="Gene3D" id="1.25.10.10">
    <property type="entry name" value="Leucine-rich Repeat Variant"/>
    <property type="match status" value="1"/>
</dbReference>
<dbReference type="SUPFAM" id="SSF50985">
    <property type="entry name" value="RCC1/BLIP-II"/>
    <property type="match status" value="2"/>
</dbReference>
<evidence type="ECO:0000256" key="4">
    <source>
        <dbReference type="ARBA" id="ARBA00023306"/>
    </source>
</evidence>
<evidence type="ECO:0000313" key="9">
    <source>
        <dbReference type="Proteomes" id="UP000186817"/>
    </source>
</evidence>
<keyword evidence="5" id="KW-0040">ANK repeat</keyword>
<keyword evidence="3" id="KW-0498">Mitosis</keyword>
<evidence type="ECO:0000256" key="2">
    <source>
        <dbReference type="ARBA" id="ARBA00022618"/>
    </source>
</evidence>
<dbReference type="OrthoDB" id="5370059at2759"/>
<evidence type="ECO:0000313" key="8">
    <source>
        <dbReference type="EMBL" id="OLQ15437.1"/>
    </source>
</evidence>
<dbReference type="Gene3D" id="2.130.10.30">
    <property type="entry name" value="Regulator of chromosome condensation 1/beta-lactamase-inhibitor protein II"/>
    <property type="match status" value="2"/>
</dbReference>
<dbReference type="SUPFAM" id="SSF48403">
    <property type="entry name" value="Ankyrin repeat"/>
    <property type="match status" value="1"/>
</dbReference>
<keyword evidence="4" id="KW-0131">Cell cycle</keyword>
<feature type="compositionally biased region" description="Low complexity" evidence="6">
    <location>
        <begin position="857"/>
        <end position="869"/>
    </location>
</feature>
<dbReference type="Gene3D" id="1.25.40.20">
    <property type="entry name" value="Ankyrin repeat-containing domain"/>
    <property type="match status" value="2"/>
</dbReference>
<reference evidence="8 9" key="1">
    <citation type="submission" date="2016-02" db="EMBL/GenBank/DDBJ databases">
        <title>Genome analysis of coral dinoflagellate symbionts highlights evolutionary adaptations to a symbiotic lifestyle.</title>
        <authorList>
            <person name="Aranda M."/>
            <person name="Li Y."/>
            <person name="Liew Y.J."/>
            <person name="Baumgarten S."/>
            <person name="Simakov O."/>
            <person name="Wilson M."/>
            <person name="Piel J."/>
            <person name="Ashoor H."/>
            <person name="Bougouffa S."/>
            <person name="Bajic V.B."/>
            <person name="Ryu T."/>
            <person name="Ravasi T."/>
            <person name="Bayer T."/>
            <person name="Micklem G."/>
            <person name="Kim H."/>
            <person name="Bhak J."/>
            <person name="Lajeunesse T.C."/>
            <person name="Voolstra C.R."/>
        </authorList>
    </citation>
    <scope>NUCLEOTIDE SEQUENCE [LARGE SCALE GENOMIC DNA]</scope>
    <source>
        <strain evidence="8 9">CCMP2467</strain>
    </source>
</reference>
<dbReference type="PANTHER" id="PTHR12827:SF3">
    <property type="entry name" value="ANAPHASE-PROMOTING COMPLEX SUBUNIT 1"/>
    <property type="match status" value="1"/>
</dbReference>
<dbReference type="InterPro" id="IPR009091">
    <property type="entry name" value="RCC1/BLIP-II"/>
</dbReference>
<evidence type="ECO:0000256" key="6">
    <source>
        <dbReference type="SAM" id="MobiDB-lite"/>
    </source>
</evidence>
<feature type="domain" description="Ubiquitin-like" evidence="7">
    <location>
        <begin position="288"/>
        <end position="357"/>
    </location>
</feature>
<dbReference type="InterPro" id="IPR002110">
    <property type="entry name" value="Ankyrin_rpt"/>
</dbReference>
<comment type="caution">
    <text evidence="8">The sequence shown here is derived from an EMBL/GenBank/DDBJ whole genome shotgun (WGS) entry which is preliminary data.</text>
</comment>
<feature type="region of interest" description="Disordered" evidence="6">
    <location>
        <begin position="852"/>
        <end position="872"/>
    </location>
</feature>
<feature type="repeat" description="ANK" evidence="5">
    <location>
        <begin position="927"/>
        <end position="959"/>
    </location>
</feature>
<proteinExistence type="inferred from homology"/>
<dbReference type="InterPro" id="IPR036770">
    <property type="entry name" value="Ankyrin_rpt-contain_sf"/>
</dbReference>
<dbReference type="GO" id="GO:0070979">
    <property type="term" value="P:protein K11-linked ubiquitination"/>
    <property type="evidence" value="ECO:0007669"/>
    <property type="project" value="TreeGrafter"/>
</dbReference>